<protein>
    <submittedName>
        <fullName evidence="6">S8 family serine peptidase</fullName>
    </submittedName>
</protein>
<evidence type="ECO:0000256" key="2">
    <source>
        <dbReference type="ARBA" id="ARBA00022801"/>
    </source>
</evidence>
<dbReference type="AlphaFoldDB" id="A0A9D9I2I3"/>
<dbReference type="PROSITE" id="PS00137">
    <property type="entry name" value="SUBTILASE_HIS"/>
    <property type="match status" value="1"/>
</dbReference>
<dbReference type="SMART" id="SM00060">
    <property type="entry name" value="FN3"/>
    <property type="match status" value="1"/>
</dbReference>
<keyword evidence="2 4" id="KW-0378">Hydrolase</keyword>
<dbReference type="SUPFAM" id="SSF52743">
    <property type="entry name" value="Subtilisin-like"/>
    <property type="match status" value="1"/>
</dbReference>
<accession>A0A9D9I2I3</accession>
<dbReference type="PROSITE" id="PS51892">
    <property type="entry name" value="SUBTILASE"/>
    <property type="match status" value="1"/>
</dbReference>
<reference evidence="6" key="1">
    <citation type="submission" date="2020-10" db="EMBL/GenBank/DDBJ databases">
        <authorList>
            <person name="Gilroy R."/>
        </authorList>
    </citation>
    <scope>NUCLEOTIDE SEQUENCE</scope>
    <source>
        <strain evidence="6">10037</strain>
    </source>
</reference>
<dbReference type="InterPro" id="IPR022398">
    <property type="entry name" value="Peptidase_S8_His-AS"/>
</dbReference>
<dbReference type="PANTHER" id="PTHR42884:SF14">
    <property type="entry name" value="NEUROENDOCRINE CONVERTASE 1"/>
    <property type="match status" value="1"/>
</dbReference>
<proteinExistence type="inferred from homology"/>
<dbReference type="InterPro" id="IPR023828">
    <property type="entry name" value="Peptidase_S8_Ser-AS"/>
</dbReference>
<dbReference type="EMBL" id="JADIME010000017">
    <property type="protein sequence ID" value="MBO8464678.1"/>
    <property type="molecule type" value="Genomic_DNA"/>
</dbReference>
<dbReference type="InterPro" id="IPR000209">
    <property type="entry name" value="Peptidase_S8/S53_dom"/>
</dbReference>
<feature type="active site" description="Charge relay system" evidence="4">
    <location>
        <position position="270"/>
    </location>
</feature>
<feature type="active site" description="Charge relay system" evidence="4">
    <location>
        <position position="452"/>
    </location>
</feature>
<evidence type="ECO:0000256" key="3">
    <source>
        <dbReference type="ARBA" id="ARBA00022825"/>
    </source>
</evidence>
<dbReference type="PROSITE" id="PS51257">
    <property type="entry name" value="PROKAR_LIPOPROTEIN"/>
    <property type="match status" value="1"/>
</dbReference>
<feature type="domain" description="Fibronectin type-III" evidence="5">
    <location>
        <begin position="521"/>
        <end position="632"/>
    </location>
</feature>
<sequence>MQRRHIICFLLTCMAMTACVREYQEKPENDPPVFELSGDMAPGVMRIKVTEELAAQLEQQADPQGVIRNTGVKSSDDILGGIGFESMQRTFPPAGKFEARTRAEGLHLWYNVKFSPETNLTKAGTEISNIEGVRIIEGRPKISRPNYKTVTVEPADLPSTKAGSPKDIFDDPYLNQQWHYYNDGTFKGEAGCDINILPVWEKGYFGRPDVIVAVTDGGVDHDHVDLKDNIWINEAELNGTEGVDDDGNGYVDDIYGYDFVYGRPIYPDDHGTHVAGTIAAVNNNGIGVSGIAGGNKALGIQGVKIMSCQVFYGDWDSAWDFAPAFTYAADNGAVISQNSWGADTPIIYQSDKDAIDYFIKYAGVDENGNQTGPMKGGIVIFAGGNDERPYSSPGGYEHVIGVSAIAADYEIAYYSNYGEWADIAAPGGDAYKNQLVLSTVTNNRYDYYQGTSMACPHVSGVAAQMISIYGGEGFTNEELWNMLLDNTNPIIYDGHNSRYQGQLGTGLLDAGAILEANPLIPPSPVTDLKAETMGTTEIRLEWTVPVDETRGFPSYFNIYYSTEKFDTSLDRNNLPENVNTIRIDNDLEAGQTATYTLENLQDDITYYISMDADNGSSKSGLSSVAECKTATNFPPEIVKQFPNITLMGPGYKTDINLYDYFADPNEESLEFSANIVESPQVAEVSVNGNFLNITASETGHAIVKAEATDKLGKRISANFNVTVLDSGVEYFCYPNPVIDILNIKTSAAAPASVSICIESLSGTTVFGPEEHTVSSSETASIDIGALKAGNYSVIITDSQNKATVQNITKL</sequence>
<evidence type="ECO:0000313" key="7">
    <source>
        <dbReference type="Proteomes" id="UP000823597"/>
    </source>
</evidence>
<evidence type="ECO:0000256" key="1">
    <source>
        <dbReference type="ARBA" id="ARBA00022670"/>
    </source>
</evidence>
<dbReference type="InterPro" id="IPR036852">
    <property type="entry name" value="Peptidase_S8/S53_dom_sf"/>
</dbReference>
<dbReference type="GO" id="GO:0016020">
    <property type="term" value="C:membrane"/>
    <property type="evidence" value="ECO:0007669"/>
    <property type="project" value="TreeGrafter"/>
</dbReference>
<dbReference type="PROSITE" id="PS50853">
    <property type="entry name" value="FN3"/>
    <property type="match status" value="1"/>
</dbReference>
<comment type="caution">
    <text evidence="6">The sequence shown here is derived from an EMBL/GenBank/DDBJ whole genome shotgun (WGS) entry which is preliminary data.</text>
</comment>
<dbReference type="CDD" id="cd00063">
    <property type="entry name" value="FN3"/>
    <property type="match status" value="1"/>
</dbReference>
<dbReference type="Pfam" id="PF00082">
    <property type="entry name" value="Peptidase_S8"/>
    <property type="match status" value="1"/>
</dbReference>
<dbReference type="GO" id="GO:0004252">
    <property type="term" value="F:serine-type endopeptidase activity"/>
    <property type="evidence" value="ECO:0007669"/>
    <property type="project" value="UniProtKB-UniRule"/>
</dbReference>
<dbReference type="PRINTS" id="PR00723">
    <property type="entry name" value="SUBTILISIN"/>
</dbReference>
<dbReference type="InterPro" id="IPR026444">
    <property type="entry name" value="Secre_tail"/>
</dbReference>
<evidence type="ECO:0000256" key="4">
    <source>
        <dbReference type="PROSITE-ProRule" id="PRU01240"/>
    </source>
</evidence>
<dbReference type="PROSITE" id="PS00138">
    <property type="entry name" value="SUBTILASE_SER"/>
    <property type="match status" value="1"/>
</dbReference>
<dbReference type="SUPFAM" id="SSF49265">
    <property type="entry name" value="Fibronectin type III"/>
    <property type="match status" value="1"/>
</dbReference>
<keyword evidence="3 4" id="KW-0720">Serine protease</keyword>
<dbReference type="InterPro" id="IPR036116">
    <property type="entry name" value="FN3_sf"/>
</dbReference>
<dbReference type="InterPro" id="IPR003961">
    <property type="entry name" value="FN3_dom"/>
</dbReference>
<gene>
    <name evidence="6" type="ORF">IAB93_01620</name>
</gene>
<keyword evidence="1 4" id="KW-0645">Protease</keyword>
<evidence type="ECO:0000259" key="5">
    <source>
        <dbReference type="PROSITE" id="PS50853"/>
    </source>
</evidence>
<dbReference type="Gene3D" id="2.60.40.10">
    <property type="entry name" value="Immunoglobulins"/>
    <property type="match status" value="1"/>
</dbReference>
<dbReference type="InterPro" id="IPR032304">
    <property type="entry name" value="Peptidase_S8_N"/>
</dbReference>
<dbReference type="GO" id="GO:0016485">
    <property type="term" value="P:protein processing"/>
    <property type="evidence" value="ECO:0007669"/>
    <property type="project" value="TreeGrafter"/>
</dbReference>
<reference evidence="6" key="2">
    <citation type="journal article" date="2021" name="PeerJ">
        <title>Extensive microbial diversity within the chicken gut microbiome revealed by metagenomics and culture.</title>
        <authorList>
            <person name="Gilroy R."/>
            <person name="Ravi A."/>
            <person name="Getino M."/>
            <person name="Pursley I."/>
            <person name="Horton D.L."/>
            <person name="Alikhan N.F."/>
            <person name="Baker D."/>
            <person name="Gharbi K."/>
            <person name="Hall N."/>
            <person name="Watson M."/>
            <person name="Adriaenssens E.M."/>
            <person name="Foster-Nyarko E."/>
            <person name="Jarju S."/>
            <person name="Secka A."/>
            <person name="Antonio M."/>
            <person name="Oren A."/>
            <person name="Chaudhuri R.R."/>
            <person name="La Ragione R."/>
            <person name="Hildebrand F."/>
            <person name="Pallen M.J."/>
        </authorList>
    </citation>
    <scope>NUCLEOTIDE SEQUENCE</scope>
    <source>
        <strain evidence="6">10037</strain>
    </source>
</reference>
<name>A0A9D9I2I3_9BACT</name>
<dbReference type="Pfam" id="PF16361">
    <property type="entry name" value="Peptidase_S8_N"/>
    <property type="match status" value="1"/>
</dbReference>
<dbReference type="Pfam" id="PF00041">
    <property type="entry name" value="fn3"/>
    <property type="match status" value="1"/>
</dbReference>
<evidence type="ECO:0000313" key="6">
    <source>
        <dbReference type="EMBL" id="MBO8464678.1"/>
    </source>
</evidence>
<dbReference type="Pfam" id="PF18962">
    <property type="entry name" value="Por_Secre_tail"/>
    <property type="match status" value="1"/>
</dbReference>
<organism evidence="6 7">
    <name type="scientific">Candidatus Merdivivens pullistercoris</name>
    <dbReference type="NCBI Taxonomy" id="2840873"/>
    <lineage>
        <taxon>Bacteria</taxon>
        <taxon>Pseudomonadati</taxon>
        <taxon>Bacteroidota</taxon>
        <taxon>Bacteroidia</taxon>
        <taxon>Bacteroidales</taxon>
        <taxon>Muribaculaceae</taxon>
        <taxon>Muribaculaceae incertae sedis</taxon>
        <taxon>Candidatus Merdivivens</taxon>
    </lineage>
</organism>
<dbReference type="Proteomes" id="UP000823597">
    <property type="component" value="Unassembled WGS sequence"/>
</dbReference>
<comment type="similarity">
    <text evidence="4">Belongs to the peptidase S8 family.</text>
</comment>
<feature type="active site" description="Charge relay system" evidence="4">
    <location>
        <position position="216"/>
    </location>
</feature>
<dbReference type="PANTHER" id="PTHR42884">
    <property type="entry name" value="PROPROTEIN CONVERTASE SUBTILISIN/KEXIN-RELATED"/>
    <property type="match status" value="1"/>
</dbReference>
<dbReference type="InterPro" id="IPR015500">
    <property type="entry name" value="Peptidase_S8_subtilisin-rel"/>
</dbReference>
<dbReference type="Gene3D" id="3.40.50.200">
    <property type="entry name" value="Peptidase S8/S53 domain"/>
    <property type="match status" value="1"/>
</dbReference>
<dbReference type="InterPro" id="IPR013783">
    <property type="entry name" value="Ig-like_fold"/>
</dbReference>